<dbReference type="KEGG" id="pste:PSTEL_11945"/>
<proteinExistence type="predicted"/>
<evidence type="ECO:0000313" key="1">
    <source>
        <dbReference type="EMBL" id="AIQ63687.1"/>
    </source>
</evidence>
<accession>A0A089LRZ0</accession>
<sequence>MRNILTKIKPGNDDYPLTHLTCFEKPFGIAVEGLASGHSSLFYMYLKLLTTHECLITDYDLYDLCSEILPKLGFRLNLFRECDPILLIEEQIAAGRPVLVPGNLRELYYSSHFDATDWPHMFLITGYDKEHELFSVIDGTQKRSNEHNYEEFVIPYPIIDKMYRSYLRNYASETGIVSLERTEQAIDIPRFIEESLDLYVAQRSDAPPVEIAFFEALTSSPSPSIDLSTNLLLKHINYKEVYYSELFALLTRYSRVDPDDLNRMKDKVNSLAEKWRKAITRYAVHFKRGKTGSWREITVPAFQEEADMCRMMQELRERLSHHAACWIEERGSLWIYENNRDKLIAGHGTRLLFHFANSKLYNSWINDESPKALLNQDLKGRNWLFSCEVCADATEPETEYHGGIVLRSTTGELFFWGIYRGESLVLQKIGDDHIPSTVLLSAKRFILELEHAGGLYMFRYGYSRDEVKEVYRTTALKPVDQLGVGCKTWGTYKPLTLTFSDVGVRLQPS</sequence>
<name>A0A089LRZ0_9BACL</name>
<protein>
    <recommendedName>
        <fullName evidence="3">Butirosin biosynthesis protein H N-terminal domain-containing protein</fullName>
    </recommendedName>
</protein>
<keyword evidence="2" id="KW-1185">Reference proteome</keyword>
<dbReference type="AlphaFoldDB" id="A0A089LRZ0"/>
<dbReference type="Proteomes" id="UP000029507">
    <property type="component" value="Chromosome"/>
</dbReference>
<gene>
    <name evidence="1" type="ORF">PSTEL_11945</name>
</gene>
<reference evidence="1 2" key="1">
    <citation type="submission" date="2014-08" db="EMBL/GenBank/DDBJ databases">
        <title>Comparative genomics of the Paenibacillus odorifer group.</title>
        <authorList>
            <person name="den Bakker H.C."/>
            <person name="Tsai Y.-C."/>
            <person name="Martin N."/>
            <person name="Korlach J."/>
            <person name="Wiedmann M."/>
        </authorList>
    </citation>
    <scope>NUCLEOTIDE SEQUENCE [LARGE SCALE GENOMIC DNA]</scope>
    <source>
        <strain evidence="1 2">DSM 14472</strain>
    </source>
</reference>
<evidence type="ECO:0008006" key="3">
    <source>
        <dbReference type="Google" id="ProtNLM"/>
    </source>
</evidence>
<dbReference type="HOGENOM" id="CLU_535188_0_0_9"/>
<evidence type="ECO:0000313" key="2">
    <source>
        <dbReference type="Proteomes" id="UP000029507"/>
    </source>
</evidence>
<dbReference type="EMBL" id="CP009286">
    <property type="protein sequence ID" value="AIQ63687.1"/>
    <property type="molecule type" value="Genomic_DNA"/>
</dbReference>
<organism evidence="1 2">
    <name type="scientific">Paenibacillus stellifer</name>
    <dbReference type="NCBI Taxonomy" id="169760"/>
    <lineage>
        <taxon>Bacteria</taxon>
        <taxon>Bacillati</taxon>
        <taxon>Bacillota</taxon>
        <taxon>Bacilli</taxon>
        <taxon>Bacillales</taxon>
        <taxon>Paenibacillaceae</taxon>
        <taxon>Paenibacillus</taxon>
    </lineage>
</organism>